<sequence>MMPGRTEELSKKEKYLKMRLKEKRAIYRCSKYITLIDIPTWHDYYRVKYLQKNNNDDFGPIQNDLNRKVSLFFGDITSLEVDAIVNSANKNLRGGLGGVCDVILKAANSDLLEECIALGGCNTGDAKITGGYMLPAKYIIHAVGPNIEDSHKLCSSYLKSLDRLLENKLKSIAFPCISTGLN</sequence>
<dbReference type="PANTHER" id="PTHR11106">
    <property type="entry name" value="GANGLIOSIDE INDUCED DIFFERENTIATION ASSOCIATED PROTEIN 2-RELATED"/>
    <property type="match status" value="1"/>
</dbReference>
<dbReference type="Gene3D" id="3.40.220.10">
    <property type="entry name" value="Leucine Aminopeptidase, subunit E, domain 1"/>
    <property type="match status" value="1"/>
</dbReference>
<dbReference type="SUPFAM" id="SSF52949">
    <property type="entry name" value="Macro domain-like"/>
    <property type="match status" value="1"/>
</dbReference>
<reference evidence="3" key="1">
    <citation type="submission" date="2025-08" db="UniProtKB">
        <authorList>
            <consortium name="RefSeq"/>
        </authorList>
    </citation>
    <scope>IDENTIFICATION</scope>
    <source>
        <tissue evidence="3">Muscle</tissue>
    </source>
</reference>
<evidence type="ECO:0000313" key="2">
    <source>
        <dbReference type="Proteomes" id="UP000694941"/>
    </source>
</evidence>
<protein>
    <submittedName>
        <fullName evidence="3">O-acetyl-ADP-ribose deacetylase MACROD1-like</fullName>
    </submittedName>
</protein>
<dbReference type="Proteomes" id="UP000694941">
    <property type="component" value="Unplaced"/>
</dbReference>
<dbReference type="Pfam" id="PF01661">
    <property type="entry name" value="Macro"/>
    <property type="match status" value="1"/>
</dbReference>
<dbReference type="GeneID" id="106475659"/>
<proteinExistence type="predicted"/>
<gene>
    <name evidence="3" type="primary">LOC106475659</name>
</gene>
<accession>A0ABM1BZX1</accession>
<evidence type="ECO:0000259" key="1">
    <source>
        <dbReference type="PROSITE" id="PS51154"/>
    </source>
</evidence>
<dbReference type="PROSITE" id="PS51154">
    <property type="entry name" value="MACRO"/>
    <property type="match status" value="1"/>
</dbReference>
<dbReference type="InterPro" id="IPR043472">
    <property type="entry name" value="Macro_dom-like"/>
</dbReference>
<organism evidence="2 3">
    <name type="scientific">Limulus polyphemus</name>
    <name type="common">Atlantic horseshoe crab</name>
    <dbReference type="NCBI Taxonomy" id="6850"/>
    <lineage>
        <taxon>Eukaryota</taxon>
        <taxon>Metazoa</taxon>
        <taxon>Ecdysozoa</taxon>
        <taxon>Arthropoda</taxon>
        <taxon>Chelicerata</taxon>
        <taxon>Merostomata</taxon>
        <taxon>Xiphosura</taxon>
        <taxon>Limulidae</taxon>
        <taxon>Limulus</taxon>
    </lineage>
</organism>
<dbReference type="PANTHER" id="PTHR11106:SF27">
    <property type="entry name" value="MACRO DOMAIN-CONTAINING PROTEIN"/>
    <property type="match status" value="1"/>
</dbReference>
<feature type="non-terminal residue" evidence="3">
    <location>
        <position position="182"/>
    </location>
</feature>
<dbReference type="RefSeq" id="XP_013791792.2">
    <property type="nucleotide sequence ID" value="XM_013936338.2"/>
</dbReference>
<dbReference type="InterPro" id="IPR002589">
    <property type="entry name" value="Macro_dom"/>
</dbReference>
<name>A0ABM1BZX1_LIMPO</name>
<evidence type="ECO:0000313" key="3">
    <source>
        <dbReference type="RefSeq" id="XP_013791792.2"/>
    </source>
</evidence>
<keyword evidence="2" id="KW-1185">Reference proteome</keyword>
<dbReference type="SMART" id="SM00506">
    <property type="entry name" value="A1pp"/>
    <property type="match status" value="1"/>
</dbReference>
<feature type="domain" description="Macro" evidence="1">
    <location>
        <begin position="56"/>
        <end position="182"/>
    </location>
</feature>